<reference evidence="1 2" key="1">
    <citation type="submission" date="2017-10" db="EMBL/GenBank/DDBJ databases">
        <title>Genomics of the genus Arcobacter.</title>
        <authorList>
            <person name="Perez-Cataluna A."/>
            <person name="Figueras M.J."/>
        </authorList>
    </citation>
    <scope>NUCLEOTIDE SEQUENCE [LARGE SCALE GENOMIC DNA]</scope>
    <source>
        <strain evidence="1 2">CECT 8441</strain>
    </source>
</reference>
<sequence>MKNLLNLIVIVLVILGFNACSTKPTHIELVVESSNDLNPDINNVSSPLMLTFYELESAENFLKYDYWTLMEESGKNLSRDLISQTKHIITPNQKQTYKIRFDADSRFLGVVAQFRDIQNNTNWKQAINLEEDSYNYSELKLKKFTIERVE</sequence>
<accession>A0A4V1LZW7</accession>
<keyword evidence="1" id="KW-0449">Lipoprotein</keyword>
<dbReference type="Proteomes" id="UP000289758">
    <property type="component" value="Unassembled WGS sequence"/>
</dbReference>
<dbReference type="InterPro" id="IPR017734">
    <property type="entry name" value="T6SS_SciN"/>
</dbReference>
<evidence type="ECO:0000313" key="2">
    <source>
        <dbReference type="Proteomes" id="UP000289758"/>
    </source>
</evidence>
<dbReference type="OrthoDB" id="5346593at2"/>
<dbReference type="Pfam" id="PF12790">
    <property type="entry name" value="T6SS-SciN"/>
    <property type="match status" value="1"/>
</dbReference>
<dbReference type="PANTHER" id="PTHR37625:SF4">
    <property type="entry name" value="OUTER MEMBRANE LIPOPROTEIN"/>
    <property type="match status" value="1"/>
</dbReference>
<keyword evidence="2" id="KW-1185">Reference proteome</keyword>
<dbReference type="Gene3D" id="2.60.40.4150">
    <property type="entry name" value="Type VI secretion system, lipoprotein SciN"/>
    <property type="match status" value="1"/>
</dbReference>
<dbReference type="PANTHER" id="PTHR37625">
    <property type="entry name" value="OUTER MEMBRANE LIPOPROTEIN-RELATED"/>
    <property type="match status" value="1"/>
</dbReference>
<comment type="caution">
    <text evidence="1">The sequence shown here is derived from an EMBL/GenBank/DDBJ whole genome shotgun (WGS) entry which is preliminary data.</text>
</comment>
<gene>
    <name evidence="1" type="ORF">CRV07_13355</name>
</gene>
<dbReference type="AlphaFoldDB" id="A0A4V1LZW7"/>
<protein>
    <submittedName>
        <fullName evidence="1">Type VI secretion system lipoprotein TssJ</fullName>
    </submittedName>
</protein>
<evidence type="ECO:0000313" key="1">
    <source>
        <dbReference type="EMBL" id="RXK02451.1"/>
    </source>
</evidence>
<dbReference type="EMBL" id="PDKK01000015">
    <property type="protein sequence ID" value="RXK02451.1"/>
    <property type="molecule type" value="Genomic_DNA"/>
</dbReference>
<organism evidence="1 2">
    <name type="scientific">Halarcobacter ebronensis</name>
    <dbReference type="NCBI Taxonomy" id="1462615"/>
    <lineage>
        <taxon>Bacteria</taxon>
        <taxon>Pseudomonadati</taxon>
        <taxon>Campylobacterota</taxon>
        <taxon>Epsilonproteobacteria</taxon>
        <taxon>Campylobacterales</taxon>
        <taxon>Arcobacteraceae</taxon>
        <taxon>Halarcobacter</taxon>
    </lineage>
</organism>
<proteinExistence type="predicted"/>
<name>A0A4V1LZW7_9BACT</name>
<dbReference type="InterPro" id="IPR038706">
    <property type="entry name" value="Type_VI_SciN-like_sf"/>
</dbReference>
<dbReference type="NCBIfam" id="TIGR03352">
    <property type="entry name" value="VI_chp_3"/>
    <property type="match status" value="1"/>
</dbReference>
<dbReference type="RefSeq" id="WP_129088131.1">
    <property type="nucleotide sequence ID" value="NZ_CP053836.1"/>
</dbReference>